<name>A0A0P9RS09_PSESG</name>
<evidence type="ECO:0000313" key="2">
    <source>
        <dbReference type="Proteomes" id="UP000280599"/>
    </source>
</evidence>
<accession>A0A0P9RS09</accession>
<proteinExistence type="predicted"/>
<reference evidence="1 2" key="1">
    <citation type="submission" date="2018-08" db="EMBL/GenBank/DDBJ databases">
        <title>Recombination of ecologically and evolutionarily significant loci maintains genetic cohesion in the Pseudomonas syringae species complex.</title>
        <authorList>
            <person name="Dillon M."/>
            <person name="Thakur S."/>
            <person name="Almeida R.N.D."/>
            <person name="Weir B.S."/>
            <person name="Guttman D.S."/>
        </authorList>
    </citation>
    <scope>NUCLEOTIDE SEQUENCE [LARGE SCALE GENOMIC DNA]</scope>
    <source>
        <strain evidence="1 2">ICMP 867</strain>
    </source>
</reference>
<sequence>MENDYISEFGEVVAVDGQRSSFDRPHTSLGGSCGGQGGGCGGCGGGGCSGGNGGSGGSGTSAPDHV</sequence>
<evidence type="ECO:0000313" key="1">
    <source>
        <dbReference type="EMBL" id="RMO41028.1"/>
    </source>
</evidence>
<gene>
    <name evidence="1" type="ORF">ALQ41_200171</name>
</gene>
<dbReference type="AlphaFoldDB" id="A0A0P9RS09"/>
<protein>
    <recommendedName>
        <fullName evidence="3">Bacteriocin microcin</fullName>
    </recommendedName>
</protein>
<evidence type="ECO:0008006" key="3">
    <source>
        <dbReference type="Google" id="ProtNLM"/>
    </source>
</evidence>
<comment type="caution">
    <text evidence="1">The sequence shown here is derived from an EMBL/GenBank/DDBJ whole genome shotgun (WGS) entry which is preliminary data.</text>
</comment>
<dbReference type="Proteomes" id="UP000280599">
    <property type="component" value="Unassembled WGS sequence"/>
</dbReference>
<dbReference type="RefSeq" id="WP_135004366.1">
    <property type="nucleotide sequence ID" value="NZ_LGLM01000105.1"/>
</dbReference>
<organism evidence="1 2">
    <name type="scientific">Pseudomonas savastanoi pv. glycinea</name>
    <name type="common">Pseudomonas syringae pv. glycinea</name>
    <dbReference type="NCBI Taxonomy" id="318"/>
    <lineage>
        <taxon>Bacteria</taxon>
        <taxon>Pseudomonadati</taxon>
        <taxon>Pseudomonadota</taxon>
        <taxon>Gammaproteobacteria</taxon>
        <taxon>Pseudomonadales</taxon>
        <taxon>Pseudomonadaceae</taxon>
        <taxon>Pseudomonas</taxon>
    </lineage>
</organism>
<dbReference type="EMBL" id="RBPT01000377">
    <property type="protein sequence ID" value="RMO41028.1"/>
    <property type="molecule type" value="Genomic_DNA"/>
</dbReference>